<evidence type="ECO:0000313" key="4">
    <source>
        <dbReference type="EMBL" id="KAJ5075332.1"/>
    </source>
</evidence>
<gene>
    <name evidence="4" type="ORF">M0811_07302</name>
</gene>
<protein>
    <submittedName>
        <fullName evidence="4">Nucleolar-like protein</fullName>
    </submittedName>
</protein>
<dbReference type="Pfam" id="PF01843">
    <property type="entry name" value="DIL"/>
    <property type="match status" value="1"/>
</dbReference>
<evidence type="ECO:0000259" key="3">
    <source>
        <dbReference type="PROSITE" id="PS51840"/>
    </source>
</evidence>
<dbReference type="InterPro" id="IPR019448">
    <property type="entry name" value="NT-C2"/>
</dbReference>
<dbReference type="InterPro" id="IPR002710">
    <property type="entry name" value="Dilute_dom"/>
</dbReference>
<organism evidence="4 5">
    <name type="scientific">Anaeramoeba ignava</name>
    <name type="common">Anaerobic marine amoeba</name>
    <dbReference type="NCBI Taxonomy" id="1746090"/>
    <lineage>
        <taxon>Eukaryota</taxon>
        <taxon>Metamonada</taxon>
        <taxon>Anaeramoebidae</taxon>
        <taxon>Anaeramoeba</taxon>
    </lineage>
</organism>
<sequence length="791" mass="91704">MEKQTKTCKCEDCKCEDCDCTMKDGICTCKCKTGKKRVKHLFTFAIVSVQNLPFQNNLLSIKCSRGKRIKTTKRNQINQSGSVKFEEEFSMPLTLFYKKNSENPDDKLFGLSFYFSKSLKAEEVLIAKLALNLSKINQLPQPVTEKFSVELSENLHSPQKPTITLSIMITKSSKEKKIQKEISLLSLIPVQEKLDKLNQEEKNSQKTMPKDKYYVSPLNSTTSGDENNEFPIKVENTELKDFAQNKTISSPNLSPAPIRRTVTEFSIEDGINPVTGERSVSPVKHLKKSTTEYFDQFLHNTNLFDYSPNIPKHKTSLYEIKNTNWKPEEESFYSPRKDNSNKNNLVDLEYKIVSSENSENSNKNNNHNSSESEINSTDFTDKIESSMESANELEAPSESEIENQKKIISDLKNQLESIESKIKISTIIAQQRKLLLELIHFTEPLYQNKYPVSALLLVKAEIYWGVFKQDENGEIFTSFLDILNLFIQNNRQEKERLVWLLSNCCFMIYLSNNFVIENGNSKPNHNFSKELTIIILTIFDNLNSVFMSELIPRLRKVISRKQRQPQQQTQFHKKEIKTSGGMCHTNLTQFFTNLYELMKKNFLPEQILIDIFQQVCSSAFNFLSQELNNNKNRCTSTIGLQIKMDFSLVDQWFCSWGLSDKINQFSKIKQLADCLILNKIIASDFENGYSVCQQIVPQIGWKQIYKILTNFQPDNLDPETIPQIQLENFREFHTNNTKSNLQSNESEFVLNENLFQNLTYNINSFEINYPQICSKYEFLFLKKSFKELQKK</sequence>
<comment type="caution">
    <text evidence="4">The sequence shown here is derived from an EMBL/GenBank/DDBJ whole genome shotgun (WGS) entry which is preliminary data.</text>
</comment>
<evidence type="ECO:0000313" key="5">
    <source>
        <dbReference type="Proteomes" id="UP001149090"/>
    </source>
</evidence>
<dbReference type="GO" id="GO:0051020">
    <property type="term" value="F:GTPase binding"/>
    <property type="evidence" value="ECO:0007669"/>
    <property type="project" value="TreeGrafter"/>
</dbReference>
<dbReference type="AlphaFoldDB" id="A0A9Q0LLY4"/>
<feature type="region of interest" description="Disordered" evidence="1">
    <location>
        <begin position="355"/>
        <end position="376"/>
    </location>
</feature>
<accession>A0A9Q0LLY4</accession>
<proteinExistence type="predicted"/>
<feature type="domain" description="C2 NT-type" evidence="3">
    <location>
        <begin position="30"/>
        <end position="171"/>
    </location>
</feature>
<dbReference type="PROSITE" id="PS51126">
    <property type="entry name" value="DILUTE"/>
    <property type="match status" value="1"/>
</dbReference>
<dbReference type="Proteomes" id="UP001149090">
    <property type="component" value="Unassembled WGS sequence"/>
</dbReference>
<evidence type="ECO:0000256" key="1">
    <source>
        <dbReference type="SAM" id="MobiDB-lite"/>
    </source>
</evidence>
<dbReference type="InterPro" id="IPR052072">
    <property type="entry name" value="Vascular_dev_regulator"/>
</dbReference>
<reference evidence="4" key="1">
    <citation type="submission" date="2022-10" db="EMBL/GenBank/DDBJ databases">
        <title>Novel sulphate-reducing endosymbionts in the free-living metamonad Anaeramoeba.</title>
        <authorList>
            <person name="Jerlstrom-Hultqvist J."/>
            <person name="Cepicka I."/>
            <person name="Gallot-Lavallee L."/>
            <person name="Salas-Leiva D."/>
            <person name="Curtis B.A."/>
            <person name="Zahonova K."/>
            <person name="Pipaliya S."/>
            <person name="Dacks J."/>
            <person name="Roger A.J."/>
        </authorList>
    </citation>
    <scope>NUCLEOTIDE SEQUENCE</scope>
    <source>
        <strain evidence="4">BMAN</strain>
    </source>
</reference>
<evidence type="ECO:0000259" key="2">
    <source>
        <dbReference type="PROSITE" id="PS51126"/>
    </source>
</evidence>
<feature type="compositionally biased region" description="Basic and acidic residues" evidence="1">
    <location>
        <begin position="200"/>
        <end position="213"/>
    </location>
</feature>
<dbReference type="PANTHER" id="PTHR16027">
    <property type="entry name" value="DILUTE DOMAIN-CONTAINING PROTEIN YPR089W"/>
    <property type="match status" value="1"/>
</dbReference>
<dbReference type="SMART" id="SM01132">
    <property type="entry name" value="DIL"/>
    <property type="match status" value="1"/>
</dbReference>
<keyword evidence="5" id="KW-1185">Reference proteome</keyword>
<dbReference type="PANTHER" id="PTHR16027:SF6">
    <property type="entry name" value="DILUTE DOMAIN-CONTAINING PROTEIN"/>
    <property type="match status" value="1"/>
</dbReference>
<dbReference type="PROSITE" id="PS51840">
    <property type="entry name" value="C2_NT"/>
    <property type="match status" value="1"/>
</dbReference>
<dbReference type="EMBL" id="JAPDFW010000065">
    <property type="protein sequence ID" value="KAJ5075332.1"/>
    <property type="molecule type" value="Genomic_DNA"/>
</dbReference>
<dbReference type="Pfam" id="PF10358">
    <property type="entry name" value="NT-C2"/>
    <property type="match status" value="1"/>
</dbReference>
<feature type="domain" description="Dilute" evidence="2">
    <location>
        <begin position="495"/>
        <end position="731"/>
    </location>
</feature>
<feature type="region of interest" description="Disordered" evidence="1">
    <location>
        <begin position="200"/>
        <end position="229"/>
    </location>
</feature>
<name>A0A9Q0LLY4_ANAIG</name>